<dbReference type="OrthoDB" id="265955at2759"/>
<name>A0A5B7KEZ3_PORTR</name>
<evidence type="ECO:0000256" key="2">
    <source>
        <dbReference type="ARBA" id="ARBA00022737"/>
    </source>
</evidence>
<evidence type="ECO:0000256" key="5">
    <source>
        <dbReference type="PROSITE-ProRule" id="PRU01371"/>
    </source>
</evidence>
<dbReference type="EMBL" id="VSRR010137957">
    <property type="protein sequence ID" value="MPD03798.1"/>
    <property type="molecule type" value="Genomic_DNA"/>
</dbReference>
<dbReference type="PANTHER" id="PTHR13555:SF68">
    <property type="entry name" value="ZINC FINGER PROTEIN 474"/>
    <property type="match status" value="1"/>
</dbReference>
<keyword evidence="4" id="KW-0862">Zinc</keyword>
<proteinExistence type="predicted"/>
<protein>
    <submittedName>
        <fullName evidence="7">Zinc finger protein 474</fullName>
    </submittedName>
</protein>
<gene>
    <name evidence="7" type="primary">Znf474</name>
    <name evidence="7" type="ORF">E2C01_099452</name>
</gene>
<dbReference type="InterPro" id="IPR026319">
    <property type="entry name" value="ZC2HC1A/B-like"/>
</dbReference>
<evidence type="ECO:0000313" key="7">
    <source>
        <dbReference type="EMBL" id="MPD03798.1"/>
    </source>
</evidence>
<reference evidence="7 8" key="1">
    <citation type="submission" date="2019-05" db="EMBL/GenBank/DDBJ databases">
        <title>Another draft genome of Portunus trituberculatus and its Hox gene families provides insights of decapod evolution.</title>
        <authorList>
            <person name="Jeong J.-H."/>
            <person name="Song I."/>
            <person name="Kim S."/>
            <person name="Choi T."/>
            <person name="Kim D."/>
            <person name="Ryu S."/>
            <person name="Kim W."/>
        </authorList>
    </citation>
    <scope>NUCLEOTIDE SEQUENCE [LARGE SCALE GENOMIC DNA]</scope>
    <source>
        <tissue evidence="7">Muscle</tissue>
    </source>
</reference>
<dbReference type="GO" id="GO:0008270">
    <property type="term" value="F:zinc ion binding"/>
    <property type="evidence" value="ECO:0007669"/>
    <property type="project" value="UniProtKB-KW"/>
</dbReference>
<evidence type="ECO:0000313" key="8">
    <source>
        <dbReference type="Proteomes" id="UP000324222"/>
    </source>
</evidence>
<keyword evidence="2" id="KW-0677">Repeat</keyword>
<sequence length="84" mass="9726">MSNIYLLPIKDRRVAQWDRAISPASAMTSSPMRPPGFRECYVCQREYGSRSIEIHEPQCLEKWKARNASLPKLVVILYCTLPEE</sequence>
<feature type="domain" description="C2HC/C3H-type" evidence="6">
    <location>
        <begin position="36"/>
        <end position="65"/>
    </location>
</feature>
<evidence type="ECO:0000256" key="4">
    <source>
        <dbReference type="ARBA" id="ARBA00022833"/>
    </source>
</evidence>
<keyword evidence="3 5" id="KW-0863">Zinc-finger</keyword>
<dbReference type="InterPro" id="IPR049899">
    <property type="entry name" value="Znf_C2HC_C3H"/>
</dbReference>
<accession>A0A5B7KEZ3</accession>
<comment type="caution">
    <text evidence="7">The sequence shown here is derived from an EMBL/GenBank/DDBJ whole genome shotgun (WGS) entry which is preliminary data.</text>
</comment>
<dbReference type="PANTHER" id="PTHR13555">
    <property type="entry name" value="C2H2 ZINC FINGER CGI-62-RELATED"/>
    <property type="match status" value="1"/>
</dbReference>
<organism evidence="7 8">
    <name type="scientific">Portunus trituberculatus</name>
    <name type="common">Swimming crab</name>
    <name type="synonym">Neptunus trituberculatus</name>
    <dbReference type="NCBI Taxonomy" id="210409"/>
    <lineage>
        <taxon>Eukaryota</taxon>
        <taxon>Metazoa</taxon>
        <taxon>Ecdysozoa</taxon>
        <taxon>Arthropoda</taxon>
        <taxon>Crustacea</taxon>
        <taxon>Multicrustacea</taxon>
        <taxon>Malacostraca</taxon>
        <taxon>Eumalacostraca</taxon>
        <taxon>Eucarida</taxon>
        <taxon>Decapoda</taxon>
        <taxon>Pleocyemata</taxon>
        <taxon>Brachyura</taxon>
        <taxon>Eubrachyura</taxon>
        <taxon>Portunoidea</taxon>
        <taxon>Portunidae</taxon>
        <taxon>Portuninae</taxon>
        <taxon>Portunus</taxon>
    </lineage>
</organism>
<dbReference type="AlphaFoldDB" id="A0A5B7KEZ3"/>
<evidence type="ECO:0000256" key="3">
    <source>
        <dbReference type="ARBA" id="ARBA00022771"/>
    </source>
</evidence>
<keyword evidence="8" id="KW-1185">Reference proteome</keyword>
<dbReference type="Proteomes" id="UP000324222">
    <property type="component" value="Unassembled WGS sequence"/>
</dbReference>
<dbReference type="PROSITE" id="PS52027">
    <property type="entry name" value="ZF_C2HC_C3H"/>
    <property type="match status" value="1"/>
</dbReference>
<evidence type="ECO:0000256" key="1">
    <source>
        <dbReference type="ARBA" id="ARBA00022723"/>
    </source>
</evidence>
<dbReference type="Gene3D" id="3.30.160.60">
    <property type="entry name" value="Classic Zinc Finger"/>
    <property type="match status" value="1"/>
</dbReference>
<evidence type="ECO:0000259" key="6">
    <source>
        <dbReference type="PROSITE" id="PS52027"/>
    </source>
</evidence>
<keyword evidence="1" id="KW-0479">Metal-binding</keyword>